<accession>A0ABU6VIF9</accession>
<keyword evidence="3" id="KW-1185">Reference proteome</keyword>
<protein>
    <submittedName>
        <fullName evidence="2">Uncharacterized protein</fullName>
    </submittedName>
</protein>
<evidence type="ECO:0000313" key="2">
    <source>
        <dbReference type="EMBL" id="MED6171738.1"/>
    </source>
</evidence>
<feature type="compositionally biased region" description="Basic residues" evidence="1">
    <location>
        <begin position="1"/>
        <end position="23"/>
    </location>
</feature>
<proteinExistence type="predicted"/>
<evidence type="ECO:0000313" key="3">
    <source>
        <dbReference type="Proteomes" id="UP001341840"/>
    </source>
</evidence>
<organism evidence="2 3">
    <name type="scientific">Stylosanthes scabra</name>
    <dbReference type="NCBI Taxonomy" id="79078"/>
    <lineage>
        <taxon>Eukaryota</taxon>
        <taxon>Viridiplantae</taxon>
        <taxon>Streptophyta</taxon>
        <taxon>Embryophyta</taxon>
        <taxon>Tracheophyta</taxon>
        <taxon>Spermatophyta</taxon>
        <taxon>Magnoliopsida</taxon>
        <taxon>eudicotyledons</taxon>
        <taxon>Gunneridae</taxon>
        <taxon>Pentapetalae</taxon>
        <taxon>rosids</taxon>
        <taxon>fabids</taxon>
        <taxon>Fabales</taxon>
        <taxon>Fabaceae</taxon>
        <taxon>Papilionoideae</taxon>
        <taxon>50 kb inversion clade</taxon>
        <taxon>dalbergioids sensu lato</taxon>
        <taxon>Dalbergieae</taxon>
        <taxon>Pterocarpus clade</taxon>
        <taxon>Stylosanthes</taxon>
    </lineage>
</organism>
<sequence>MLPLNWRRRKKKESLKPVKKKKKHEEVKPRKKIELKCFSLDKLFDNLKAFKSTLHNNNKMDAHLMAHKIKEVASAATPSRGRRTVNSNHGRESDFPNEWYETLAHYERGKVLEGRGIIHERMIRFEEEEPDFMYDRISELGWGFMYKAFRPINLTIVREFYSNLSSFN</sequence>
<feature type="region of interest" description="Disordered" evidence="1">
    <location>
        <begin position="1"/>
        <end position="27"/>
    </location>
</feature>
<evidence type="ECO:0000256" key="1">
    <source>
        <dbReference type="SAM" id="MobiDB-lite"/>
    </source>
</evidence>
<reference evidence="2 3" key="1">
    <citation type="journal article" date="2023" name="Plants (Basel)">
        <title>Bridging the Gap: Combining Genomics and Transcriptomics Approaches to Understand Stylosanthes scabra, an Orphan Legume from the Brazilian Caatinga.</title>
        <authorList>
            <person name="Ferreira-Neto J.R.C."/>
            <person name="da Silva M.D."/>
            <person name="Binneck E."/>
            <person name="de Melo N.F."/>
            <person name="da Silva R.H."/>
            <person name="de Melo A.L.T.M."/>
            <person name="Pandolfi V."/>
            <person name="Bustamante F.O."/>
            <person name="Brasileiro-Vidal A.C."/>
            <person name="Benko-Iseppon A.M."/>
        </authorList>
    </citation>
    <scope>NUCLEOTIDE SEQUENCE [LARGE SCALE GENOMIC DNA]</scope>
    <source>
        <tissue evidence="2">Leaves</tissue>
    </source>
</reference>
<name>A0ABU6VIF9_9FABA</name>
<comment type="caution">
    <text evidence="2">The sequence shown here is derived from an EMBL/GenBank/DDBJ whole genome shotgun (WGS) entry which is preliminary data.</text>
</comment>
<dbReference type="EMBL" id="JASCZI010151290">
    <property type="protein sequence ID" value="MED6171738.1"/>
    <property type="molecule type" value="Genomic_DNA"/>
</dbReference>
<dbReference type="Proteomes" id="UP001341840">
    <property type="component" value="Unassembled WGS sequence"/>
</dbReference>
<gene>
    <name evidence="2" type="ORF">PIB30_043617</name>
</gene>